<dbReference type="GO" id="GO:0016787">
    <property type="term" value="F:hydrolase activity"/>
    <property type="evidence" value="ECO:0007669"/>
    <property type="project" value="InterPro"/>
</dbReference>
<dbReference type="SUPFAM" id="SSF51556">
    <property type="entry name" value="Metallo-dependent hydrolases"/>
    <property type="match status" value="1"/>
</dbReference>
<reference evidence="2" key="1">
    <citation type="submission" date="2020-08" db="EMBL/GenBank/DDBJ databases">
        <title>Ramlibacter sp. GTP1 16S ribosomal RNA gene genome sequencing and assembly.</title>
        <authorList>
            <person name="Kang M."/>
        </authorList>
    </citation>
    <scope>NUCLEOTIDE SEQUENCE</scope>
    <source>
        <strain evidence="2">GTP1</strain>
    </source>
</reference>
<evidence type="ECO:0000313" key="2">
    <source>
        <dbReference type="EMBL" id="MBC5765229.1"/>
    </source>
</evidence>
<accession>A0A923S289</accession>
<evidence type="ECO:0000313" key="3">
    <source>
        <dbReference type="Proteomes" id="UP000596827"/>
    </source>
</evidence>
<comment type="caution">
    <text evidence="2">The sequence shown here is derived from an EMBL/GenBank/DDBJ whole genome shotgun (WGS) entry which is preliminary data.</text>
</comment>
<feature type="domain" description="Amidohydrolase-related" evidence="1">
    <location>
        <begin position="204"/>
        <end position="433"/>
    </location>
</feature>
<dbReference type="PANTHER" id="PTHR42889">
    <property type="entry name" value="BLR3681 PROTEIN"/>
    <property type="match status" value="1"/>
</dbReference>
<protein>
    <submittedName>
        <fullName evidence="2">Amidohydrolase family protein</fullName>
    </submittedName>
</protein>
<keyword evidence="3" id="KW-1185">Reference proteome</keyword>
<dbReference type="Pfam" id="PF04909">
    <property type="entry name" value="Amidohydro_2"/>
    <property type="match status" value="1"/>
</dbReference>
<name>A0A923S289_9BURK</name>
<gene>
    <name evidence="2" type="ORF">H8R02_12250</name>
</gene>
<sequence>MTDKPLRLPIKLDSTSNGEFAPVPLAAVERQANEAAWALTADAAKRSGMKRRGYLASVCGAAATLFAFDEVFAKAGRTGGRYDIHPEARYDEQLAQAQVGGDEFIFDVQLHHVNPVGAWRQRPGNNARGFELMPYARCGESDPLACLSGQRLLKDVFLDSDTSMAVLSHVPATEPLSPLTHEEALATKRIIDAMDGTERLLLHAPVNPREPGSLERMQKYAESVKLAAFKTYTQFDPDPAGPGGYWLDDEQFGLPMIEQARKLGVRNICIHKGIPLSARGVQFSGCRDVGVVAKRYPDMNFIIYHSGLQPGRGERAFDAQRPSGIDDLVMSLQANGIAPNANVYAELGTSWRLMMRNPEQGAHFLGKLLKHVGENNVLWGTDSIWYGSPQDQIQAFRAFQIAPQLQEQQGYPALTPQLKRKVFGSNGARVYGLDEKALRPKLDKDRVRKARMDYLPNATPDFATHGPRTRREFLVFKQTEQALS</sequence>
<dbReference type="InterPro" id="IPR032466">
    <property type="entry name" value="Metal_Hydrolase"/>
</dbReference>
<organism evidence="2 3">
    <name type="scientific">Ramlibacter albus</name>
    <dbReference type="NCBI Taxonomy" id="2079448"/>
    <lineage>
        <taxon>Bacteria</taxon>
        <taxon>Pseudomonadati</taxon>
        <taxon>Pseudomonadota</taxon>
        <taxon>Betaproteobacteria</taxon>
        <taxon>Burkholderiales</taxon>
        <taxon>Comamonadaceae</taxon>
        <taxon>Ramlibacter</taxon>
    </lineage>
</organism>
<evidence type="ECO:0000259" key="1">
    <source>
        <dbReference type="Pfam" id="PF04909"/>
    </source>
</evidence>
<dbReference type="InterPro" id="IPR006680">
    <property type="entry name" value="Amidohydro-rel"/>
</dbReference>
<dbReference type="Proteomes" id="UP000596827">
    <property type="component" value="Unassembled WGS sequence"/>
</dbReference>
<proteinExistence type="predicted"/>
<dbReference type="PANTHER" id="PTHR42889:SF1">
    <property type="entry name" value="BLR3681 PROTEIN"/>
    <property type="match status" value="1"/>
</dbReference>
<dbReference type="Gene3D" id="3.20.20.140">
    <property type="entry name" value="Metal-dependent hydrolases"/>
    <property type="match status" value="1"/>
</dbReference>
<dbReference type="AlphaFoldDB" id="A0A923S289"/>
<dbReference type="RefSeq" id="WP_187081709.1">
    <property type="nucleotide sequence ID" value="NZ_JACORU010000004.1"/>
</dbReference>
<dbReference type="EMBL" id="JACORU010000004">
    <property type="protein sequence ID" value="MBC5765229.1"/>
    <property type="molecule type" value="Genomic_DNA"/>
</dbReference>